<keyword evidence="1" id="KW-1133">Transmembrane helix</keyword>
<proteinExistence type="predicted"/>
<keyword evidence="1" id="KW-0812">Transmembrane</keyword>
<dbReference type="Proteomes" id="UP000011980">
    <property type="component" value="Unassembled WGS sequence"/>
</dbReference>
<dbReference type="EMBL" id="ANCE01000138">
    <property type="protein sequence ID" value="EMK23718.1"/>
    <property type="molecule type" value="Genomic_DNA"/>
</dbReference>
<sequence length="72" mass="8179">MNQSQTAKTSSSFRSFFGQDVTGIHTFAFDFVVFCELETLCSGSVRFQLWHLGFLFFGNYFGLIITTICFPS</sequence>
<accession>M6F4I7</accession>
<feature type="transmembrane region" description="Helical" evidence="1">
    <location>
        <begin position="49"/>
        <end position="70"/>
    </location>
</feature>
<protein>
    <submittedName>
        <fullName evidence="2">Uncharacterized protein</fullName>
    </submittedName>
</protein>
<keyword evidence="1" id="KW-0472">Membrane</keyword>
<name>M6F4I7_9LEPT</name>
<comment type="caution">
    <text evidence="2">The sequence shown here is derived from an EMBL/GenBank/DDBJ whole genome shotgun (WGS) entry which is preliminary data.</text>
</comment>
<evidence type="ECO:0000313" key="2">
    <source>
        <dbReference type="EMBL" id="EMK23718.1"/>
    </source>
</evidence>
<evidence type="ECO:0000256" key="1">
    <source>
        <dbReference type="SAM" id="Phobius"/>
    </source>
</evidence>
<reference evidence="2 3" key="1">
    <citation type="submission" date="2013-01" db="EMBL/GenBank/DDBJ databases">
        <authorList>
            <person name="Harkins D.M."/>
            <person name="Durkin A.S."/>
            <person name="Brinkac L.M."/>
            <person name="Haft D.H."/>
            <person name="Selengut J.D."/>
            <person name="Sanka R."/>
            <person name="DePew J."/>
            <person name="Purushe J."/>
            <person name="Galloway R.L."/>
            <person name="Vinetz J.M."/>
            <person name="Sutton G.G."/>
            <person name="Nierman W.C."/>
            <person name="Fouts D.E."/>
        </authorList>
    </citation>
    <scope>NUCLEOTIDE SEQUENCE [LARGE SCALE GENOMIC DNA]</scope>
    <source>
        <strain evidence="2 3">Nikolaevo</strain>
    </source>
</reference>
<evidence type="ECO:0000313" key="3">
    <source>
        <dbReference type="Proteomes" id="UP000011980"/>
    </source>
</evidence>
<dbReference type="AlphaFoldDB" id="M6F4I7"/>
<organism evidence="2 3">
    <name type="scientific">Leptospira kirschneri serovar Bulgarica str. Nikolaevo</name>
    <dbReference type="NCBI Taxonomy" id="1240687"/>
    <lineage>
        <taxon>Bacteria</taxon>
        <taxon>Pseudomonadati</taxon>
        <taxon>Spirochaetota</taxon>
        <taxon>Spirochaetia</taxon>
        <taxon>Leptospirales</taxon>
        <taxon>Leptospiraceae</taxon>
        <taxon>Leptospira</taxon>
    </lineage>
</organism>
<gene>
    <name evidence="2" type="ORF">LEP1GSC008_0529</name>
</gene>